<name>E4YET6_OIKDI</name>
<evidence type="ECO:0000313" key="1">
    <source>
        <dbReference type="EMBL" id="CBY34023.1"/>
    </source>
</evidence>
<dbReference type="EMBL" id="FN654469">
    <property type="protein sequence ID" value="CBY34023.1"/>
    <property type="molecule type" value="Genomic_DNA"/>
</dbReference>
<reference evidence="1" key="1">
    <citation type="journal article" date="2010" name="Science">
        <title>Plasticity of animal genome architecture unmasked by rapid evolution of a pelagic tunicate.</title>
        <authorList>
            <person name="Denoeud F."/>
            <person name="Henriet S."/>
            <person name="Mungpakdee S."/>
            <person name="Aury J.M."/>
            <person name="Da Silva C."/>
            <person name="Brinkmann H."/>
            <person name="Mikhaleva J."/>
            <person name="Olsen L.C."/>
            <person name="Jubin C."/>
            <person name="Canestro C."/>
            <person name="Bouquet J.M."/>
            <person name="Danks G."/>
            <person name="Poulain J."/>
            <person name="Campsteijn C."/>
            <person name="Adamski M."/>
            <person name="Cross I."/>
            <person name="Yadetie F."/>
            <person name="Muffato M."/>
            <person name="Louis A."/>
            <person name="Butcher S."/>
            <person name="Tsagkogeorga G."/>
            <person name="Konrad A."/>
            <person name="Singh S."/>
            <person name="Jensen M.F."/>
            <person name="Cong E.H."/>
            <person name="Eikeseth-Otteraa H."/>
            <person name="Noel B."/>
            <person name="Anthouard V."/>
            <person name="Porcel B.M."/>
            <person name="Kachouri-Lafond R."/>
            <person name="Nishino A."/>
            <person name="Ugolini M."/>
            <person name="Chourrout P."/>
            <person name="Nishida H."/>
            <person name="Aasland R."/>
            <person name="Huzurbazar S."/>
            <person name="Westhof E."/>
            <person name="Delsuc F."/>
            <person name="Lehrach H."/>
            <person name="Reinhardt R."/>
            <person name="Weissenbach J."/>
            <person name="Roy S.W."/>
            <person name="Artiguenave F."/>
            <person name="Postlethwait J.H."/>
            <person name="Manak J.R."/>
            <person name="Thompson E.M."/>
            <person name="Jaillon O."/>
            <person name="Du Pasquier L."/>
            <person name="Boudinot P."/>
            <person name="Liberles D.A."/>
            <person name="Volff J.N."/>
            <person name="Philippe H."/>
            <person name="Lenhard B."/>
            <person name="Roest Crollius H."/>
            <person name="Wincker P."/>
            <person name="Chourrout D."/>
        </authorList>
    </citation>
    <scope>NUCLEOTIDE SEQUENCE [LARGE SCALE GENOMIC DNA]</scope>
</reference>
<dbReference type="InterPro" id="IPR036322">
    <property type="entry name" value="WD40_repeat_dom_sf"/>
</dbReference>
<gene>
    <name evidence="1" type="ORF">GSOID_T00022001001</name>
</gene>
<dbReference type="AlphaFoldDB" id="E4YET6"/>
<dbReference type="Gene3D" id="2.130.10.10">
    <property type="entry name" value="YVTN repeat-like/Quinoprotein amine dehydrogenase"/>
    <property type="match status" value="1"/>
</dbReference>
<dbReference type="Proteomes" id="UP000011014">
    <property type="component" value="Unassembled WGS sequence"/>
</dbReference>
<dbReference type="SUPFAM" id="SSF50978">
    <property type="entry name" value="WD40 repeat-like"/>
    <property type="match status" value="1"/>
</dbReference>
<accession>E4YET6</accession>
<organism evidence="1">
    <name type="scientific">Oikopleura dioica</name>
    <name type="common">Tunicate</name>
    <dbReference type="NCBI Taxonomy" id="34765"/>
    <lineage>
        <taxon>Eukaryota</taxon>
        <taxon>Metazoa</taxon>
        <taxon>Chordata</taxon>
        <taxon>Tunicata</taxon>
        <taxon>Appendicularia</taxon>
        <taxon>Copelata</taxon>
        <taxon>Oikopleuridae</taxon>
        <taxon>Oikopleura</taxon>
    </lineage>
</organism>
<proteinExistence type="predicted"/>
<dbReference type="InterPro" id="IPR015943">
    <property type="entry name" value="WD40/YVTN_repeat-like_dom_sf"/>
</dbReference>
<sequence>WDRKNGKYGVIRCSQQDVEGYAKDIYWCSESQFIISVGHFTILKIFVTSNQNVDRVNLSHQKVDLRSSDPSSICPIADEFKKLSDKADKTSLEPSSGLLSTLSQNGRIHVWSLPSQIDQRYHIHTTLPPAETWCNSQPKNQKQAIRCIFSPSSKIIYLASVSNICLRLWSFQFDDNLQLQVKKFPPENPILTFTASDSCSTISAFSFSPCARYFVYAHNFSVSILFLKAASLQPFKLFYSPEQMRIDGFEWHTSSTKLYFWGKNGAYLIDLSAVAEFRDAHMSTF</sequence>
<protein>
    <submittedName>
        <fullName evidence="1">Uncharacterized protein</fullName>
    </submittedName>
</protein>
<feature type="non-terminal residue" evidence="1">
    <location>
        <position position="1"/>
    </location>
</feature>